<dbReference type="AlphaFoldDB" id="A0A387BRI1"/>
<dbReference type="Pfam" id="PF01872">
    <property type="entry name" value="RibD_C"/>
    <property type="match status" value="1"/>
</dbReference>
<feature type="domain" description="Bacterial bifunctional deaminase-reductase C-terminal" evidence="1">
    <location>
        <begin position="2"/>
        <end position="183"/>
    </location>
</feature>
<sequence>MRTVTAVEFVTLDGVMQGFDGPDDDPSFMHGGWGIPYQSPDSVKSGTDAMAPGASYLLGRKTYERMIAFWPHQPESNIMAARLNAATKFVATRTLTELSWNATRLDGELIAAVAQLKAAGDDPLVILGSGEIVRQLTVARLIDRYSLFIHPLVLGPGGRVFPALDAPLPLRLAGVTQTSAGVLIVDYEASVD</sequence>
<dbReference type="GO" id="GO:0008703">
    <property type="term" value="F:5-amino-6-(5-phosphoribosylamino)uracil reductase activity"/>
    <property type="evidence" value="ECO:0007669"/>
    <property type="project" value="InterPro"/>
</dbReference>
<dbReference type="SUPFAM" id="SSF53597">
    <property type="entry name" value="Dihydrofolate reductase-like"/>
    <property type="match status" value="1"/>
</dbReference>
<proteinExistence type="predicted"/>
<dbReference type="OrthoDB" id="7342392at2"/>
<dbReference type="GO" id="GO:0009231">
    <property type="term" value="P:riboflavin biosynthetic process"/>
    <property type="evidence" value="ECO:0007669"/>
    <property type="project" value="InterPro"/>
</dbReference>
<dbReference type="InterPro" id="IPR024072">
    <property type="entry name" value="DHFR-like_dom_sf"/>
</dbReference>
<name>A0A387BRI1_9MICO</name>
<accession>A0A387BRI1</accession>
<organism evidence="2 3">
    <name type="scientific">Gryllotalpicola protaetiae</name>
    <dbReference type="NCBI Taxonomy" id="2419771"/>
    <lineage>
        <taxon>Bacteria</taxon>
        <taxon>Bacillati</taxon>
        <taxon>Actinomycetota</taxon>
        <taxon>Actinomycetes</taxon>
        <taxon>Micrococcales</taxon>
        <taxon>Microbacteriaceae</taxon>
        <taxon>Gryllotalpicola</taxon>
    </lineage>
</organism>
<dbReference type="RefSeq" id="WP_120789089.1">
    <property type="nucleotide sequence ID" value="NZ_CP032624.1"/>
</dbReference>
<reference evidence="2 3" key="1">
    <citation type="submission" date="2018-09" db="EMBL/GenBank/DDBJ databases">
        <title>Genome sequencing of strain 2DFW10M-5.</title>
        <authorList>
            <person name="Heo J."/>
            <person name="Kim S.-J."/>
            <person name="Kwon S.-W."/>
        </authorList>
    </citation>
    <scope>NUCLEOTIDE SEQUENCE [LARGE SCALE GENOMIC DNA]</scope>
    <source>
        <strain evidence="2 3">2DFW10M-5</strain>
    </source>
</reference>
<dbReference type="Proteomes" id="UP000275069">
    <property type="component" value="Chromosome"/>
</dbReference>
<dbReference type="EMBL" id="CP032624">
    <property type="protein sequence ID" value="AYG03557.1"/>
    <property type="molecule type" value="Genomic_DNA"/>
</dbReference>
<evidence type="ECO:0000259" key="1">
    <source>
        <dbReference type="Pfam" id="PF01872"/>
    </source>
</evidence>
<keyword evidence="3" id="KW-1185">Reference proteome</keyword>
<dbReference type="Gene3D" id="3.40.430.10">
    <property type="entry name" value="Dihydrofolate Reductase, subunit A"/>
    <property type="match status" value="1"/>
</dbReference>
<gene>
    <name evidence="2" type="ORF">D7I44_08435</name>
</gene>
<dbReference type="InterPro" id="IPR002734">
    <property type="entry name" value="RibDG_C"/>
</dbReference>
<evidence type="ECO:0000313" key="2">
    <source>
        <dbReference type="EMBL" id="AYG03557.1"/>
    </source>
</evidence>
<protein>
    <submittedName>
        <fullName evidence="2">Dihydrofolate reductase</fullName>
    </submittedName>
</protein>
<dbReference type="KEGG" id="gry:D7I44_08435"/>
<evidence type="ECO:0000313" key="3">
    <source>
        <dbReference type="Proteomes" id="UP000275069"/>
    </source>
</evidence>